<feature type="region of interest" description="Disordered" evidence="1">
    <location>
        <begin position="7"/>
        <end position="27"/>
    </location>
</feature>
<reference evidence="2 3" key="1">
    <citation type="journal article" date="2020" name="Mol. Plant">
        <title>The Chromosome-Based Rubber Tree Genome Provides New Insights into Spurge Genome Evolution and Rubber Biosynthesis.</title>
        <authorList>
            <person name="Liu J."/>
            <person name="Shi C."/>
            <person name="Shi C.C."/>
            <person name="Li W."/>
            <person name="Zhang Q.J."/>
            <person name="Zhang Y."/>
            <person name="Li K."/>
            <person name="Lu H.F."/>
            <person name="Shi C."/>
            <person name="Zhu S.T."/>
            <person name="Xiao Z.Y."/>
            <person name="Nan H."/>
            <person name="Yue Y."/>
            <person name="Zhu X.G."/>
            <person name="Wu Y."/>
            <person name="Hong X.N."/>
            <person name="Fan G.Y."/>
            <person name="Tong Y."/>
            <person name="Zhang D."/>
            <person name="Mao C.L."/>
            <person name="Liu Y.L."/>
            <person name="Hao S.J."/>
            <person name="Liu W.Q."/>
            <person name="Lv M.Q."/>
            <person name="Zhang H.B."/>
            <person name="Liu Y."/>
            <person name="Hu-Tang G.R."/>
            <person name="Wang J.P."/>
            <person name="Wang J.H."/>
            <person name="Sun Y.H."/>
            <person name="Ni S.B."/>
            <person name="Chen W.B."/>
            <person name="Zhang X.C."/>
            <person name="Jiao Y.N."/>
            <person name="Eichler E.E."/>
            <person name="Li G.H."/>
            <person name="Liu X."/>
            <person name="Gao L.Z."/>
        </authorList>
    </citation>
    <scope>NUCLEOTIDE SEQUENCE [LARGE SCALE GENOMIC DNA]</scope>
    <source>
        <strain evidence="3">cv. GT1</strain>
        <tissue evidence="2">Leaf</tissue>
    </source>
</reference>
<gene>
    <name evidence="2" type="ORF">GH714_008652</name>
</gene>
<name>A0A6A6KAP7_HEVBR</name>
<dbReference type="Proteomes" id="UP000467840">
    <property type="component" value="Chromosome 3"/>
</dbReference>
<proteinExistence type="predicted"/>
<keyword evidence="3" id="KW-1185">Reference proteome</keyword>
<dbReference type="EMBL" id="JAAGAX010000017">
    <property type="protein sequence ID" value="KAF2285877.1"/>
    <property type="molecule type" value="Genomic_DNA"/>
</dbReference>
<accession>A0A6A6KAP7</accession>
<evidence type="ECO:0000313" key="2">
    <source>
        <dbReference type="EMBL" id="KAF2285877.1"/>
    </source>
</evidence>
<organism evidence="2 3">
    <name type="scientific">Hevea brasiliensis</name>
    <name type="common">Para rubber tree</name>
    <name type="synonym">Siphonia brasiliensis</name>
    <dbReference type="NCBI Taxonomy" id="3981"/>
    <lineage>
        <taxon>Eukaryota</taxon>
        <taxon>Viridiplantae</taxon>
        <taxon>Streptophyta</taxon>
        <taxon>Embryophyta</taxon>
        <taxon>Tracheophyta</taxon>
        <taxon>Spermatophyta</taxon>
        <taxon>Magnoliopsida</taxon>
        <taxon>eudicotyledons</taxon>
        <taxon>Gunneridae</taxon>
        <taxon>Pentapetalae</taxon>
        <taxon>rosids</taxon>
        <taxon>fabids</taxon>
        <taxon>Malpighiales</taxon>
        <taxon>Euphorbiaceae</taxon>
        <taxon>Crotonoideae</taxon>
        <taxon>Micrandreae</taxon>
        <taxon>Hevea</taxon>
    </lineage>
</organism>
<comment type="caution">
    <text evidence="2">The sequence shown here is derived from an EMBL/GenBank/DDBJ whole genome shotgun (WGS) entry which is preliminary data.</text>
</comment>
<protein>
    <submittedName>
        <fullName evidence="2">Uncharacterized protein</fullName>
    </submittedName>
</protein>
<dbReference type="AlphaFoldDB" id="A0A6A6KAP7"/>
<sequence length="107" mass="11041">MDGLYLLSMQDPGHHQPPGNNVGPGYGTTEVLHIRLTRVLYGNATGPAYESNMGPAYGNTTDPAYPNASGPAYGNTTTPTNANASGPAYGNVGPTYSNGMGAPYGYQ</sequence>
<evidence type="ECO:0000256" key="1">
    <source>
        <dbReference type="SAM" id="MobiDB-lite"/>
    </source>
</evidence>
<evidence type="ECO:0000313" key="3">
    <source>
        <dbReference type="Proteomes" id="UP000467840"/>
    </source>
</evidence>